<evidence type="ECO:0000256" key="1">
    <source>
        <dbReference type="ARBA" id="ARBA00023118"/>
    </source>
</evidence>
<dbReference type="Gene3D" id="3.30.70.2660">
    <property type="match status" value="1"/>
</dbReference>
<dbReference type="InterPro" id="IPR021124">
    <property type="entry name" value="CRISPR-assoc_prot_Cas5"/>
</dbReference>
<reference evidence="2 3" key="1">
    <citation type="submission" date="2010-05" db="EMBL/GenBank/DDBJ databases">
        <title>Complete sequence of Thermincola sp. JR.</title>
        <authorList>
            <consortium name="US DOE Joint Genome Institute"/>
            <person name="Lucas S."/>
            <person name="Copeland A."/>
            <person name="Lapidus A."/>
            <person name="Cheng J.-F."/>
            <person name="Bruce D."/>
            <person name="Goodwin L."/>
            <person name="Pitluck S."/>
            <person name="Chertkov O."/>
            <person name="Detter J.C."/>
            <person name="Han C."/>
            <person name="Tapia R."/>
            <person name="Land M."/>
            <person name="Hauser L."/>
            <person name="Kyrpides N."/>
            <person name="Mikhailova N."/>
            <person name="Hazen T.C."/>
            <person name="Woyke T."/>
        </authorList>
    </citation>
    <scope>NUCLEOTIDE SEQUENCE [LARGE SCALE GENOMIC DNA]</scope>
    <source>
        <strain evidence="2 3">JR</strain>
    </source>
</reference>
<dbReference type="InterPro" id="IPR013422">
    <property type="entry name" value="CRISPR-assoc_prot_Cas5_N"/>
</dbReference>
<dbReference type="STRING" id="635013.TherJR_2492"/>
<evidence type="ECO:0000313" key="3">
    <source>
        <dbReference type="Proteomes" id="UP000002377"/>
    </source>
</evidence>
<keyword evidence="1" id="KW-0051">Antiviral defense</keyword>
<keyword evidence="3" id="KW-1185">Reference proteome</keyword>
<dbReference type="EMBL" id="CP002028">
    <property type="protein sequence ID" value="ADG83329.1"/>
    <property type="molecule type" value="Genomic_DNA"/>
</dbReference>
<dbReference type="Pfam" id="PF09704">
    <property type="entry name" value="Cas_Cas5d"/>
    <property type="match status" value="1"/>
</dbReference>
<dbReference type="KEGG" id="tjr:TherJR_2492"/>
<dbReference type="eggNOG" id="COG1688">
    <property type="taxonomic scope" value="Bacteria"/>
</dbReference>
<evidence type="ECO:0000313" key="2">
    <source>
        <dbReference type="EMBL" id="ADG83329.1"/>
    </source>
</evidence>
<sequence length="238" mass="26595">MAIAFNIAGPIAMYRRPYTTTSSVSFPLPPPSAVAGLLAGIVGLGNGSHEESCASEYWEEIKGTRIAIAILNPISWYTGTVNFWNLKEPQKSPHIRVKHQFVKNPKYRIYVHGGVEKELRRHLEAGTFIYTPCLGTAYALAEIEYLGYFDIQPVTENKINLSSVLPLLPEHTIEIDIIASKGVFRDKLPFRLTPQRALAENITTLYSASVEGKICLTAWEGLDVTYFGDECIAWFPSW</sequence>
<name>D5XAX5_THEPJ</name>
<organism evidence="2 3">
    <name type="scientific">Thermincola potens (strain JR)</name>
    <dbReference type="NCBI Taxonomy" id="635013"/>
    <lineage>
        <taxon>Bacteria</taxon>
        <taxon>Bacillati</taxon>
        <taxon>Bacillota</taxon>
        <taxon>Clostridia</taxon>
        <taxon>Eubacteriales</taxon>
        <taxon>Thermincolaceae</taxon>
        <taxon>Thermincola</taxon>
    </lineage>
</organism>
<dbReference type="NCBIfam" id="TIGR02593">
    <property type="entry name" value="CRISPR_cas5"/>
    <property type="match status" value="1"/>
</dbReference>
<dbReference type="AlphaFoldDB" id="D5XAX5"/>
<dbReference type="OrthoDB" id="1805474at2"/>
<gene>
    <name evidence="2" type="ordered locus">TherJR_2492</name>
</gene>
<dbReference type="InterPro" id="IPR013421">
    <property type="entry name" value="CRISPR-assoc_prot_Cas5_HALMA"/>
</dbReference>
<accession>D5XAX5</accession>
<dbReference type="GO" id="GO:0043571">
    <property type="term" value="P:maintenance of CRISPR repeat elements"/>
    <property type="evidence" value="ECO:0007669"/>
    <property type="project" value="InterPro"/>
</dbReference>
<dbReference type="HOGENOM" id="CLU_090888_1_0_9"/>
<proteinExistence type="predicted"/>
<dbReference type="Proteomes" id="UP000002377">
    <property type="component" value="Chromosome"/>
</dbReference>
<dbReference type="NCBIfam" id="TIGR02592">
    <property type="entry name" value="cas_Cas5h"/>
    <property type="match status" value="1"/>
</dbReference>
<protein>
    <submittedName>
        <fullName evidence="2">CRISPR-associated protein Cas5, Hmari subtype</fullName>
    </submittedName>
</protein>
<dbReference type="RefSeq" id="WP_013121323.1">
    <property type="nucleotide sequence ID" value="NC_014152.1"/>
</dbReference>
<dbReference type="GO" id="GO:0051607">
    <property type="term" value="P:defense response to virus"/>
    <property type="evidence" value="ECO:0007669"/>
    <property type="project" value="UniProtKB-KW"/>
</dbReference>